<reference evidence="2 3" key="1">
    <citation type="journal article" date="2018" name="Evol. Lett.">
        <title>Horizontal gene cluster transfer increased hallucinogenic mushroom diversity.</title>
        <authorList>
            <person name="Reynolds H.T."/>
            <person name="Vijayakumar V."/>
            <person name="Gluck-Thaler E."/>
            <person name="Korotkin H.B."/>
            <person name="Matheny P.B."/>
            <person name="Slot J.C."/>
        </authorList>
    </citation>
    <scope>NUCLEOTIDE SEQUENCE [LARGE SCALE GENOMIC DNA]</scope>
    <source>
        <strain evidence="2 3">SRW20</strain>
    </source>
</reference>
<dbReference type="OrthoDB" id="5210591at2759"/>
<organism evidence="2 3">
    <name type="scientific">Gymnopilus dilepis</name>
    <dbReference type="NCBI Taxonomy" id="231916"/>
    <lineage>
        <taxon>Eukaryota</taxon>
        <taxon>Fungi</taxon>
        <taxon>Dikarya</taxon>
        <taxon>Basidiomycota</taxon>
        <taxon>Agaricomycotina</taxon>
        <taxon>Agaricomycetes</taxon>
        <taxon>Agaricomycetidae</taxon>
        <taxon>Agaricales</taxon>
        <taxon>Agaricineae</taxon>
        <taxon>Hymenogastraceae</taxon>
        <taxon>Gymnopilus</taxon>
    </lineage>
</organism>
<keyword evidence="3" id="KW-1185">Reference proteome</keyword>
<evidence type="ECO:0000256" key="1">
    <source>
        <dbReference type="SAM" id="MobiDB-lite"/>
    </source>
</evidence>
<protein>
    <recommendedName>
        <fullName evidence="4">Aminoglycoside phosphotransferase domain-containing protein</fullName>
    </recommendedName>
</protein>
<dbReference type="Proteomes" id="UP000284706">
    <property type="component" value="Unassembled WGS sequence"/>
</dbReference>
<feature type="compositionally biased region" description="Low complexity" evidence="1">
    <location>
        <begin position="108"/>
        <end position="118"/>
    </location>
</feature>
<feature type="non-terminal residue" evidence="2">
    <location>
        <position position="564"/>
    </location>
</feature>
<accession>A0A409X6U9</accession>
<dbReference type="EMBL" id="NHYE01004060">
    <property type="protein sequence ID" value="PPQ86486.1"/>
    <property type="molecule type" value="Genomic_DNA"/>
</dbReference>
<proteinExistence type="predicted"/>
<gene>
    <name evidence="2" type="ORF">CVT26_012080</name>
</gene>
<dbReference type="AlphaFoldDB" id="A0A409X6U9"/>
<feature type="region of interest" description="Disordered" evidence="1">
    <location>
        <begin position="102"/>
        <end position="125"/>
    </location>
</feature>
<feature type="region of interest" description="Disordered" evidence="1">
    <location>
        <begin position="464"/>
        <end position="505"/>
    </location>
</feature>
<comment type="caution">
    <text evidence="2">The sequence shown here is derived from an EMBL/GenBank/DDBJ whole genome shotgun (WGS) entry which is preliminary data.</text>
</comment>
<feature type="compositionally biased region" description="Low complexity" evidence="1">
    <location>
        <begin position="465"/>
        <end position="485"/>
    </location>
</feature>
<dbReference type="InParanoid" id="A0A409X6U9"/>
<name>A0A409X6U9_9AGAR</name>
<evidence type="ECO:0000313" key="3">
    <source>
        <dbReference type="Proteomes" id="UP000284706"/>
    </source>
</evidence>
<evidence type="ECO:0008006" key="4">
    <source>
        <dbReference type="Google" id="ProtNLM"/>
    </source>
</evidence>
<sequence>MLGKKPAAMQAQGGEPAVGGYEAGSGSNWNGWRAKQPPKANTGEDTVEAHIEGLAAALGMPTNEVASAIASAVRAYVPPASLSSIAAKETGEAVRVLLQEPSQGEGEGAVPGVAAAGGSASGKKDTTGKVVEGIVTGMEAMPPSNPHLLLHTTISASEALSMDVPEPPLILTEPQAEAIIHKHLPEHRQSSVQKLTEVKNHGYSYTSKVRTYIVDIAPQPSESASLSTNSKPSSCFITIAHPPPAGHKPLALSNSLQTTHHIISLIHSQTDIPIPLPTLDTSLSLPSTPSIPNSSKEGDKQPFPYHILLSPPSPIASASILSVAAARRRGILPAQSKESTLIELQIGRFLGRLHANVQNDYFGRVRAPNWDLNLKPAALARAQVFAPATQEEEESYSWQETFTALLEALLWEAESTGAVDLPYEAIRGYLSRAISSFLFDDVEVPSLVWLTGSEEDVYVAVDPVSSTSSASSSESTRTTSSDSNSNPDKDTGSAPPPQTPPTSSIAAILPNLTHALWGDPLLETFFHPPSPTPALKEAYTQSGGQELILFPRQRTKRLWYDLLL</sequence>
<evidence type="ECO:0000313" key="2">
    <source>
        <dbReference type="EMBL" id="PPQ86486.1"/>
    </source>
</evidence>
<feature type="region of interest" description="Disordered" evidence="1">
    <location>
        <begin position="1"/>
        <end position="43"/>
    </location>
</feature>